<dbReference type="RefSeq" id="WP_125119353.1">
    <property type="nucleotide sequence ID" value="NZ_AP019309.1"/>
</dbReference>
<evidence type="ECO:0000259" key="1">
    <source>
        <dbReference type="PROSITE" id="PS51186"/>
    </source>
</evidence>
<dbReference type="Proteomes" id="UP000268059">
    <property type="component" value="Chromosome"/>
</dbReference>
<dbReference type="KEGG" id="ebm:SG0102_14310"/>
<evidence type="ECO:0000313" key="3">
    <source>
        <dbReference type="Proteomes" id="UP000268059"/>
    </source>
</evidence>
<name>A0A3G9J5N8_9FIRM</name>
<dbReference type="PROSITE" id="PS51186">
    <property type="entry name" value="GNAT"/>
    <property type="match status" value="1"/>
</dbReference>
<dbReference type="InterPro" id="IPR016181">
    <property type="entry name" value="Acyl_CoA_acyltransferase"/>
</dbReference>
<keyword evidence="2" id="KW-0808">Transferase</keyword>
<gene>
    <name evidence="2" type="ORF">SG0102_14310</name>
</gene>
<dbReference type="EMBL" id="AP019309">
    <property type="protein sequence ID" value="BBH26497.1"/>
    <property type="molecule type" value="Genomic_DNA"/>
</dbReference>
<feature type="domain" description="N-acetyltransferase" evidence="1">
    <location>
        <begin position="2"/>
        <end position="157"/>
    </location>
</feature>
<protein>
    <submittedName>
        <fullName evidence="2">N-acetyltransferase</fullName>
    </submittedName>
</protein>
<dbReference type="InParanoid" id="A0A3G9J5N8"/>
<sequence>MYTFRLIEKQEIPEFFALITKRMAWLDKKHLKGWNIYHYDEIFPLSYFQAMASSLYVLVSDHVVCGAVLLESDQRWNDYCSALYVHNFVSEVGSRSGRSFLRYVEAYAVSKGKKYLRLDSDIHNEDLASYYHDLGFEDYGFCWEGDYQGVLRQKKLIHH</sequence>
<dbReference type="InterPro" id="IPR000182">
    <property type="entry name" value="GNAT_dom"/>
</dbReference>
<accession>A0A3G9J5N8</accession>
<dbReference type="SUPFAM" id="SSF55729">
    <property type="entry name" value="Acyl-CoA N-acyltransferases (Nat)"/>
    <property type="match status" value="1"/>
</dbReference>
<proteinExistence type="predicted"/>
<reference evidence="2 3" key="1">
    <citation type="submission" date="2018-11" db="EMBL/GenBank/DDBJ databases">
        <title>Novel Erysipelotrichaceae bacterium isolated from small intestine of a swine.</title>
        <authorList>
            <person name="Kim J.S."/>
            <person name="Choe H."/>
            <person name="Lee Y.R."/>
            <person name="Kim K.M."/>
            <person name="Park D.S."/>
        </authorList>
    </citation>
    <scope>NUCLEOTIDE SEQUENCE [LARGE SCALE GENOMIC DNA]</scope>
    <source>
        <strain evidence="2 3">SG0102</strain>
    </source>
</reference>
<keyword evidence="3" id="KW-1185">Reference proteome</keyword>
<dbReference type="Gene3D" id="3.40.630.30">
    <property type="match status" value="1"/>
</dbReference>
<organism evidence="2 3">
    <name type="scientific">Intestinibaculum porci</name>
    <dbReference type="NCBI Taxonomy" id="2487118"/>
    <lineage>
        <taxon>Bacteria</taxon>
        <taxon>Bacillati</taxon>
        <taxon>Bacillota</taxon>
        <taxon>Erysipelotrichia</taxon>
        <taxon>Erysipelotrichales</taxon>
        <taxon>Erysipelotrichaceae</taxon>
        <taxon>Intestinibaculum</taxon>
    </lineage>
</organism>
<dbReference type="OrthoDB" id="6382410at2"/>
<dbReference type="GO" id="GO:0016747">
    <property type="term" value="F:acyltransferase activity, transferring groups other than amino-acyl groups"/>
    <property type="evidence" value="ECO:0007669"/>
    <property type="project" value="InterPro"/>
</dbReference>
<evidence type="ECO:0000313" key="2">
    <source>
        <dbReference type="EMBL" id="BBH26497.1"/>
    </source>
</evidence>
<dbReference type="AlphaFoldDB" id="A0A3G9J5N8"/>